<dbReference type="RefSeq" id="WP_131407585.1">
    <property type="nucleotide sequence ID" value="NZ_SJTG01000002.1"/>
</dbReference>
<accession>A0A4R0YT25</accession>
<sequence length="78" mass="8605">MVTYSLKQTAQGQWSVCRSGLSLFSDLRLTPAIRLAREVAHDEHQRSGRPVCVEMPGPESTIRLAQFARPLMPLVAAA</sequence>
<name>A0A4R0YT25_9GAMM</name>
<reference evidence="1 2" key="1">
    <citation type="submission" date="2019-02" db="EMBL/GenBank/DDBJ databases">
        <title>Dyella amyloliquefaciens sp. nov., isolated from forest soil.</title>
        <authorList>
            <person name="Gao Z.-H."/>
            <person name="Qiu L.-H."/>
        </authorList>
    </citation>
    <scope>NUCLEOTIDE SEQUENCE [LARGE SCALE GENOMIC DNA]</scope>
    <source>
        <strain evidence="1 2">KACC 12747</strain>
    </source>
</reference>
<dbReference type="AlphaFoldDB" id="A0A4R0YT25"/>
<comment type="caution">
    <text evidence="1">The sequence shown here is derived from an EMBL/GenBank/DDBJ whole genome shotgun (WGS) entry which is preliminary data.</text>
</comment>
<evidence type="ECO:0000313" key="2">
    <source>
        <dbReference type="Proteomes" id="UP000291822"/>
    </source>
</evidence>
<proteinExistence type="predicted"/>
<dbReference type="Proteomes" id="UP000291822">
    <property type="component" value="Unassembled WGS sequence"/>
</dbReference>
<gene>
    <name evidence="1" type="ORF">EZM97_13735</name>
</gene>
<keyword evidence="2" id="KW-1185">Reference proteome</keyword>
<protein>
    <recommendedName>
        <fullName evidence="3">DUF2188 domain-containing protein</fullName>
    </recommendedName>
</protein>
<evidence type="ECO:0008006" key="3">
    <source>
        <dbReference type="Google" id="ProtNLM"/>
    </source>
</evidence>
<evidence type="ECO:0000313" key="1">
    <source>
        <dbReference type="EMBL" id="TCI09993.1"/>
    </source>
</evidence>
<dbReference type="EMBL" id="SJTG01000002">
    <property type="protein sequence ID" value="TCI09993.1"/>
    <property type="molecule type" value="Genomic_DNA"/>
</dbReference>
<organism evidence="1 2">
    <name type="scientific">Dyella soli</name>
    <dbReference type="NCBI Taxonomy" id="522319"/>
    <lineage>
        <taxon>Bacteria</taxon>
        <taxon>Pseudomonadati</taxon>
        <taxon>Pseudomonadota</taxon>
        <taxon>Gammaproteobacteria</taxon>
        <taxon>Lysobacterales</taxon>
        <taxon>Rhodanobacteraceae</taxon>
        <taxon>Dyella</taxon>
    </lineage>
</organism>